<protein>
    <submittedName>
        <fullName evidence="1">Uncharacterized protein</fullName>
    </submittedName>
</protein>
<evidence type="ECO:0000313" key="1">
    <source>
        <dbReference type="EMBL" id="AIJ09778.1"/>
    </source>
</evidence>
<name>A0A076LTF0_9GAMM</name>
<organism evidence="1 2">
    <name type="scientific">Edwardsiella anguillarum ET080813</name>
    <dbReference type="NCBI Taxonomy" id="667120"/>
    <lineage>
        <taxon>Bacteria</taxon>
        <taxon>Pseudomonadati</taxon>
        <taxon>Pseudomonadota</taxon>
        <taxon>Gammaproteobacteria</taxon>
        <taxon>Enterobacterales</taxon>
        <taxon>Hafniaceae</taxon>
        <taxon>Edwardsiella</taxon>
    </lineage>
</organism>
<dbReference type="EMBL" id="CP006664">
    <property type="protein sequence ID" value="AIJ09778.1"/>
    <property type="molecule type" value="Genomic_DNA"/>
</dbReference>
<dbReference type="Proteomes" id="UP000028681">
    <property type="component" value="Chromosome"/>
</dbReference>
<dbReference type="AlphaFoldDB" id="A0A076LTF0"/>
<proteinExistence type="predicted"/>
<sequence>MNMTKRGGKHLRTLLIHGIHAVVMGNENNSDGYLNQWINKMKG</sequence>
<reference evidence="1 2" key="1">
    <citation type="journal article" date="2012" name="PLoS ONE">
        <title>Edwardsiella comparative phylogenomics reveal the new intra/inter-species taxonomic relationships, virulence evolution and niche adaptation mechanisms.</title>
        <authorList>
            <person name="Yang M."/>
            <person name="Lv Y."/>
            <person name="Xiao J."/>
            <person name="Wu H."/>
            <person name="Zheng H."/>
            <person name="Liu Q."/>
            <person name="Zhang Y."/>
            <person name="Wang Q."/>
        </authorList>
    </citation>
    <scope>NUCLEOTIDE SEQUENCE [LARGE SCALE GENOMIC DNA]</scope>
    <source>
        <strain evidence="2">080813</strain>
    </source>
</reference>
<dbReference type="HOGENOM" id="CLU_3232897_0_0_6"/>
<gene>
    <name evidence="1" type="ORF">ETEE_3356</name>
</gene>
<dbReference type="KEGG" id="ete:ETEE_3356"/>
<evidence type="ECO:0000313" key="2">
    <source>
        <dbReference type="Proteomes" id="UP000028681"/>
    </source>
</evidence>
<accession>A0A076LTF0</accession>